<proteinExistence type="predicted"/>
<feature type="region of interest" description="Disordered" evidence="1">
    <location>
        <begin position="1"/>
        <end position="91"/>
    </location>
</feature>
<name>A0AAN8LMC0_9TELE</name>
<dbReference type="EMBL" id="JAGTTL010000024">
    <property type="protein sequence ID" value="KAK6303931.1"/>
    <property type="molecule type" value="Genomic_DNA"/>
</dbReference>
<evidence type="ECO:0000313" key="2">
    <source>
        <dbReference type="EMBL" id="KAK6303931.1"/>
    </source>
</evidence>
<sequence>MESVLLSQKREKVSPLKQCQGRDNPKKSTQQQKENKEQPASDDAAHDGNLTHLPIMPQGFNGGDHPVLPWPGSQRENKLYRGDETAQRAWA</sequence>
<feature type="compositionally biased region" description="Basic and acidic residues" evidence="1">
    <location>
        <begin position="33"/>
        <end position="46"/>
    </location>
</feature>
<evidence type="ECO:0000313" key="3">
    <source>
        <dbReference type="Proteomes" id="UP001356427"/>
    </source>
</evidence>
<dbReference type="AlphaFoldDB" id="A0AAN8LMC0"/>
<gene>
    <name evidence="2" type="ORF">J4Q44_G00263850</name>
</gene>
<protein>
    <submittedName>
        <fullName evidence="2">Uncharacterized protein</fullName>
    </submittedName>
</protein>
<comment type="caution">
    <text evidence="2">The sequence shown here is derived from an EMBL/GenBank/DDBJ whole genome shotgun (WGS) entry which is preliminary data.</text>
</comment>
<reference evidence="2 3" key="1">
    <citation type="submission" date="2021-04" db="EMBL/GenBank/DDBJ databases">
        <authorList>
            <person name="De Guttry C."/>
            <person name="Zahm M."/>
            <person name="Klopp C."/>
            <person name="Cabau C."/>
            <person name="Louis A."/>
            <person name="Berthelot C."/>
            <person name="Parey E."/>
            <person name="Roest Crollius H."/>
            <person name="Montfort J."/>
            <person name="Robinson-Rechavi M."/>
            <person name="Bucao C."/>
            <person name="Bouchez O."/>
            <person name="Gislard M."/>
            <person name="Lluch J."/>
            <person name="Milhes M."/>
            <person name="Lampietro C."/>
            <person name="Lopez Roques C."/>
            <person name="Donnadieu C."/>
            <person name="Braasch I."/>
            <person name="Desvignes T."/>
            <person name="Postlethwait J."/>
            <person name="Bobe J."/>
            <person name="Wedekind C."/>
            <person name="Guiguen Y."/>
        </authorList>
    </citation>
    <scope>NUCLEOTIDE SEQUENCE [LARGE SCALE GENOMIC DNA]</scope>
    <source>
        <strain evidence="2">Cs_M1</strain>
        <tissue evidence="2">Blood</tissue>
    </source>
</reference>
<keyword evidence="3" id="KW-1185">Reference proteome</keyword>
<organism evidence="2 3">
    <name type="scientific">Coregonus suidteri</name>
    <dbReference type="NCBI Taxonomy" id="861788"/>
    <lineage>
        <taxon>Eukaryota</taxon>
        <taxon>Metazoa</taxon>
        <taxon>Chordata</taxon>
        <taxon>Craniata</taxon>
        <taxon>Vertebrata</taxon>
        <taxon>Euteleostomi</taxon>
        <taxon>Actinopterygii</taxon>
        <taxon>Neopterygii</taxon>
        <taxon>Teleostei</taxon>
        <taxon>Protacanthopterygii</taxon>
        <taxon>Salmoniformes</taxon>
        <taxon>Salmonidae</taxon>
        <taxon>Coregoninae</taxon>
        <taxon>Coregonus</taxon>
    </lineage>
</organism>
<evidence type="ECO:0000256" key="1">
    <source>
        <dbReference type="SAM" id="MobiDB-lite"/>
    </source>
</evidence>
<accession>A0AAN8LMC0</accession>
<feature type="compositionally biased region" description="Basic and acidic residues" evidence="1">
    <location>
        <begin position="75"/>
        <end position="91"/>
    </location>
</feature>
<dbReference type="Proteomes" id="UP001356427">
    <property type="component" value="Unassembled WGS sequence"/>
</dbReference>